<dbReference type="EMBL" id="LT906555">
    <property type="protein sequence ID" value="SNW62653.1"/>
    <property type="molecule type" value="Genomic_DNA"/>
</dbReference>
<name>A0A2I2L542_9VIRU</name>
<dbReference type="KEGG" id="vg:35382571"/>
<evidence type="ECO:0000313" key="1">
    <source>
        <dbReference type="EMBL" id="SNW62653.1"/>
    </source>
</evidence>
<sequence>MILLFLNETEIINIKIKYKMVCFIRSTYTFNPDDSDRNRFFCTTFDEFLAKIKKYLPPSTDIKVSGYVVEVMTSYPAMMHHILPNSNLPNRVSKSTEDMKNLLKVVESRFSFGGHEVFVSRALPNTKTTEDALDLLSSFVMVGEDNVEYKVSKMLICSDMKSSAEIYFIIGHHLFVMNDGCVSDWSGFGYDLDLGRLFQIN</sequence>
<keyword evidence="2" id="KW-1185">Reference proteome</keyword>
<proteinExistence type="predicted"/>
<dbReference type="Proteomes" id="UP000236316">
    <property type="component" value="Segment"/>
</dbReference>
<accession>A0A2I2L542</accession>
<dbReference type="GeneID" id="35382571"/>
<protein>
    <submittedName>
        <fullName evidence="1">Uncharacterized protein</fullName>
    </submittedName>
</protein>
<reference evidence="1" key="1">
    <citation type="submission" date="2017-08" db="EMBL/GenBank/DDBJ databases">
        <authorList>
            <consortium name="Urmite Genomes"/>
        </authorList>
    </citation>
    <scope>NUCLEOTIDE SEQUENCE [LARGE SCALE GENOMIC DNA]</scope>
    <source>
        <strain evidence="1">IHUMI-LCC2</strain>
    </source>
</reference>
<evidence type="ECO:0000313" key="2">
    <source>
        <dbReference type="Proteomes" id="UP000236316"/>
    </source>
</evidence>
<organism evidence="1">
    <name type="scientific">Orpheovirus IHUMI-LCC2</name>
    <dbReference type="NCBI Taxonomy" id="2023057"/>
    <lineage>
        <taxon>Viruses</taxon>
        <taxon>Varidnaviria</taxon>
        <taxon>Bamfordvirae</taxon>
        <taxon>Nucleocytoviricota</taxon>
        <taxon>Megaviricetes</taxon>
        <taxon>Pimascovirales</taxon>
        <taxon>Ocovirineae</taxon>
        <taxon>Orpheoviridae</taxon>
        <taxon>Alphaorpheovirus</taxon>
        <taxon>Alphaorpheovirus massiliense</taxon>
    </lineage>
</organism>
<dbReference type="RefSeq" id="YP_009448955.1">
    <property type="nucleotide sequence ID" value="NC_036594.1"/>
</dbReference>
<gene>
    <name evidence="1" type="ORF">ORPV_749</name>
</gene>